<dbReference type="GO" id="GO:0006433">
    <property type="term" value="P:prolyl-tRNA aminoacylation"/>
    <property type="evidence" value="ECO:0007669"/>
    <property type="project" value="UniProtKB-UniRule"/>
</dbReference>
<dbReference type="PANTHER" id="PTHR42753:SF2">
    <property type="entry name" value="PROLINE--TRNA LIGASE"/>
    <property type="match status" value="1"/>
</dbReference>
<dbReference type="Gene3D" id="3.30.930.10">
    <property type="entry name" value="Bira Bifunctional Protein, Domain 2"/>
    <property type="match status" value="1"/>
</dbReference>
<dbReference type="Proteomes" id="UP000268016">
    <property type="component" value="Unassembled WGS sequence"/>
</dbReference>
<evidence type="ECO:0000256" key="9">
    <source>
        <dbReference type="ARBA" id="ARBA00047671"/>
    </source>
</evidence>
<comment type="catalytic activity">
    <reaction evidence="9 10">
        <text>tRNA(Pro) + L-proline + ATP = L-prolyl-tRNA(Pro) + AMP + diphosphate</text>
        <dbReference type="Rhea" id="RHEA:14305"/>
        <dbReference type="Rhea" id="RHEA-COMP:9700"/>
        <dbReference type="Rhea" id="RHEA-COMP:9702"/>
        <dbReference type="ChEBI" id="CHEBI:30616"/>
        <dbReference type="ChEBI" id="CHEBI:33019"/>
        <dbReference type="ChEBI" id="CHEBI:60039"/>
        <dbReference type="ChEBI" id="CHEBI:78442"/>
        <dbReference type="ChEBI" id="CHEBI:78532"/>
        <dbReference type="ChEBI" id="CHEBI:456215"/>
        <dbReference type="EC" id="6.1.1.15"/>
    </reaction>
</comment>
<evidence type="ECO:0000256" key="4">
    <source>
        <dbReference type="ARBA" id="ARBA00022598"/>
    </source>
</evidence>
<accession>A0A3N2QM66</accession>
<dbReference type="InterPro" id="IPR004154">
    <property type="entry name" value="Anticodon-bd"/>
</dbReference>
<dbReference type="PROSITE" id="PS50862">
    <property type="entry name" value="AA_TRNA_LIGASE_II"/>
    <property type="match status" value="1"/>
</dbReference>
<comment type="caution">
    <text evidence="12">The sequence shown here is derived from an EMBL/GenBank/DDBJ whole genome shotgun (WGS) entry which is preliminary data.</text>
</comment>
<dbReference type="EMBL" id="RDRB01000012">
    <property type="protein sequence ID" value="ROT96291.1"/>
    <property type="molecule type" value="Genomic_DNA"/>
</dbReference>
<dbReference type="PANTHER" id="PTHR42753">
    <property type="entry name" value="MITOCHONDRIAL RIBOSOME PROTEIN L39/PROLYL-TRNA LIGASE FAMILY MEMBER"/>
    <property type="match status" value="1"/>
</dbReference>
<evidence type="ECO:0000256" key="3">
    <source>
        <dbReference type="ARBA" id="ARBA00022490"/>
    </source>
</evidence>
<keyword evidence="3 10" id="KW-0963">Cytoplasm</keyword>
<comment type="subunit">
    <text evidence="2 10">Homodimer.</text>
</comment>
<keyword evidence="6 10" id="KW-0067">ATP-binding</keyword>
<sequence>MRLSRYFLPVLKETPAEAQIVSHRLMLRAGMIRQASAGIYSWLPLGYRVLTRIARIVNEEQVRAGHIPMLMPTLQSADLWRESGRYDDYGEEMLRIRDRHDRDMLYGPTNEELITDIFRSYVGSYRQLPLTLYHIQWKFRDEIRPRFGVMRGREFLMKDGYNFDLTREDALHAYNRHLVSYLRTYERMGLQAIPMRADSGPIGGEDTHEFLVLAETGESEVFYDAEITDLKFGDRAIDYDDRAQCQAVLEEFTSRYARTDETHDEAVFAQVPEERRRKARGIEVGQIFYFGTKYSEPMGATVQGPDGKPVPVHMGSHGIGVSRLMGAIIEASHDERGIIWPEGVTPFHVGIVNLKQGDGEADAACERLYGELSALGLEPLYDDRDERAGAKFATMDLIGLPWRITVGPRGLKAGVVEVTDRRTGASEEMTPEAAVARIDEIYHPHRSAPVPAAVEPMAKRTFHTWI</sequence>
<keyword evidence="13" id="KW-1185">Reference proteome</keyword>
<dbReference type="EC" id="6.1.1.15" evidence="10"/>
<organism evidence="12 13">
    <name type="scientific">Histidinibacterium lentulum</name>
    <dbReference type="NCBI Taxonomy" id="2480588"/>
    <lineage>
        <taxon>Bacteria</taxon>
        <taxon>Pseudomonadati</taxon>
        <taxon>Pseudomonadota</taxon>
        <taxon>Alphaproteobacteria</taxon>
        <taxon>Rhodobacterales</taxon>
        <taxon>Paracoccaceae</taxon>
        <taxon>Histidinibacterium</taxon>
    </lineage>
</organism>
<dbReference type="InterPro" id="IPR023716">
    <property type="entry name" value="Prolyl-tRNA_ligase_IIa_type2"/>
</dbReference>
<keyword evidence="4 10" id="KW-0436">Ligase</keyword>
<name>A0A3N2QM66_9RHOB</name>
<evidence type="ECO:0000259" key="11">
    <source>
        <dbReference type="PROSITE" id="PS50862"/>
    </source>
</evidence>
<dbReference type="GO" id="GO:0005524">
    <property type="term" value="F:ATP binding"/>
    <property type="evidence" value="ECO:0007669"/>
    <property type="project" value="UniProtKB-UniRule"/>
</dbReference>
<dbReference type="OrthoDB" id="9809052at2"/>
<dbReference type="FunFam" id="3.40.50.800:FF:000032">
    <property type="entry name" value="Proline--tRNA ligase"/>
    <property type="match status" value="1"/>
</dbReference>
<dbReference type="PRINTS" id="PR01046">
    <property type="entry name" value="TRNASYNTHPRO"/>
</dbReference>
<dbReference type="CDD" id="cd00779">
    <property type="entry name" value="ProRS_core_prok"/>
    <property type="match status" value="1"/>
</dbReference>
<dbReference type="FunFam" id="3.30.930.10:FF:000042">
    <property type="entry name" value="probable proline--tRNA ligase, mitochondrial"/>
    <property type="match status" value="1"/>
</dbReference>
<evidence type="ECO:0000256" key="8">
    <source>
        <dbReference type="ARBA" id="ARBA00023146"/>
    </source>
</evidence>
<protein>
    <recommendedName>
        <fullName evidence="10">Proline--tRNA ligase</fullName>
        <ecNumber evidence="10">6.1.1.15</ecNumber>
    </recommendedName>
    <alternativeName>
        <fullName evidence="10">Prolyl-tRNA synthetase</fullName>
        <shortName evidence="10">ProRS</shortName>
    </alternativeName>
</protein>
<keyword evidence="5 10" id="KW-0547">Nucleotide-binding</keyword>
<dbReference type="InterPro" id="IPR050062">
    <property type="entry name" value="Pro-tRNA_synthetase"/>
</dbReference>
<proteinExistence type="inferred from homology"/>
<comment type="similarity">
    <text evidence="10">Belongs to the class-II aminoacyl-tRNA synthetase family. ProS type 2 subfamily.</text>
</comment>
<feature type="domain" description="Aminoacyl-transfer RNA synthetases class-II family profile" evidence="11">
    <location>
        <begin position="33"/>
        <end position="341"/>
    </location>
</feature>
<dbReference type="AlphaFoldDB" id="A0A3N2QM66"/>
<evidence type="ECO:0000256" key="5">
    <source>
        <dbReference type="ARBA" id="ARBA00022741"/>
    </source>
</evidence>
<dbReference type="InterPro" id="IPR006195">
    <property type="entry name" value="aa-tRNA-synth_II"/>
</dbReference>
<dbReference type="InterPro" id="IPR002316">
    <property type="entry name" value="Pro-tRNA-ligase_IIa"/>
</dbReference>
<dbReference type="InterPro" id="IPR045864">
    <property type="entry name" value="aa-tRNA-synth_II/BPL/LPL"/>
</dbReference>
<comment type="subcellular location">
    <subcellularLocation>
        <location evidence="1 10">Cytoplasm</location>
    </subcellularLocation>
</comment>
<dbReference type="RefSeq" id="WP_123643859.1">
    <property type="nucleotide sequence ID" value="NZ_ML119092.1"/>
</dbReference>
<dbReference type="InterPro" id="IPR002314">
    <property type="entry name" value="aa-tRNA-synt_IIb"/>
</dbReference>
<evidence type="ECO:0000313" key="12">
    <source>
        <dbReference type="EMBL" id="ROT96291.1"/>
    </source>
</evidence>
<gene>
    <name evidence="10" type="primary">proS</name>
    <name evidence="12" type="ORF">EAT49_18815</name>
</gene>
<dbReference type="SUPFAM" id="SSF55681">
    <property type="entry name" value="Class II aaRS and biotin synthetases"/>
    <property type="match status" value="1"/>
</dbReference>
<evidence type="ECO:0000256" key="2">
    <source>
        <dbReference type="ARBA" id="ARBA00011738"/>
    </source>
</evidence>
<dbReference type="InterPro" id="IPR004500">
    <property type="entry name" value="Pro-tRNA-synth_IIa_bac-type"/>
</dbReference>
<keyword evidence="8 10" id="KW-0030">Aminoacyl-tRNA synthetase</keyword>
<dbReference type="NCBIfam" id="NF008979">
    <property type="entry name" value="PRK12325.1"/>
    <property type="match status" value="1"/>
</dbReference>
<evidence type="ECO:0000256" key="7">
    <source>
        <dbReference type="ARBA" id="ARBA00022917"/>
    </source>
</evidence>
<comment type="function">
    <text evidence="10">Catalyzes the attachment of proline to tRNA(Pro) in a two-step reaction: proline is first activated by ATP to form Pro-AMP and then transferred to the acceptor end of tRNA(Pro).</text>
</comment>
<dbReference type="Pfam" id="PF03129">
    <property type="entry name" value="HGTP_anticodon"/>
    <property type="match status" value="1"/>
</dbReference>
<dbReference type="GO" id="GO:0005829">
    <property type="term" value="C:cytosol"/>
    <property type="evidence" value="ECO:0007669"/>
    <property type="project" value="TreeGrafter"/>
</dbReference>
<dbReference type="NCBIfam" id="TIGR00409">
    <property type="entry name" value="proS_fam_II"/>
    <property type="match status" value="1"/>
</dbReference>
<dbReference type="Pfam" id="PF00587">
    <property type="entry name" value="tRNA-synt_2b"/>
    <property type="match status" value="1"/>
</dbReference>
<dbReference type="GO" id="GO:0004827">
    <property type="term" value="F:proline-tRNA ligase activity"/>
    <property type="evidence" value="ECO:0007669"/>
    <property type="project" value="UniProtKB-UniRule"/>
</dbReference>
<dbReference type="Gene3D" id="3.40.50.800">
    <property type="entry name" value="Anticodon-binding domain"/>
    <property type="match status" value="1"/>
</dbReference>
<evidence type="ECO:0000256" key="10">
    <source>
        <dbReference type="HAMAP-Rule" id="MF_01570"/>
    </source>
</evidence>
<evidence type="ECO:0000313" key="13">
    <source>
        <dbReference type="Proteomes" id="UP000268016"/>
    </source>
</evidence>
<reference evidence="12 13" key="1">
    <citation type="submission" date="2018-10" db="EMBL/GenBank/DDBJ databases">
        <title>Histidinibacterium lentulum gen. nov., sp. nov., a marine bacterium from the culture broth of Picochlorum sp. 122.</title>
        <authorList>
            <person name="Wang G."/>
        </authorList>
    </citation>
    <scope>NUCLEOTIDE SEQUENCE [LARGE SCALE GENOMIC DNA]</scope>
    <source>
        <strain evidence="12 13">B17</strain>
    </source>
</reference>
<evidence type="ECO:0000256" key="1">
    <source>
        <dbReference type="ARBA" id="ARBA00004496"/>
    </source>
</evidence>
<evidence type="ECO:0000256" key="6">
    <source>
        <dbReference type="ARBA" id="ARBA00022840"/>
    </source>
</evidence>
<dbReference type="HAMAP" id="MF_01570">
    <property type="entry name" value="Pro_tRNA_synth_type2"/>
    <property type="match status" value="1"/>
</dbReference>
<dbReference type="InterPro" id="IPR033730">
    <property type="entry name" value="ProRS_core_prok"/>
</dbReference>
<dbReference type="InterPro" id="IPR036621">
    <property type="entry name" value="Anticodon-bd_dom_sf"/>
</dbReference>
<dbReference type="CDD" id="cd00861">
    <property type="entry name" value="ProRS_anticodon_short"/>
    <property type="match status" value="1"/>
</dbReference>
<dbReference type="SUPFAM" id="SSF52954">
    <property type="entry name" value="Class II aaRS ABD-related"/>
    <property type="match status" value="1"/>
</dbReference>
<keyword evidence="7 10" id="KW-0648">Protein biosynthesis</keyword>
<dbReference type="InterPro" id="IPR044140">
    <property type="entry name" value="ProRS_anticodon_short"/>
</dbReference>